<dbReference type="SUPFAM" id="SSF53335">
    <property type="entry name" value="S-adenosyl-L-methionine-dependent methyltransferases"/>
    <property type="match status" value="1"/>
</dbReference>
<feature type="domain" description="Methyltransferase" evidence="1">
    <location>
        <begin position="52"/>
        <end position="145"/>
    </location>
</feature>
<evidence type="ECO:0000313" key="3">
    <source>
        <dbReference type="Proteomes" id="UP000610966"/>
    </source>
</evidence>
<organism evidence="2 3">
    <name type="scientific">Sphaerimonospora thailandensis</name>
    <dbReference type="NCBI Taxonomy" id="795644"/>
    <lineage>
        <taxon>Bacteria</taxon>
        <taxon>Bacillati</taxon>
        <taxon>Actinomycetota</taxon>
        <taxon>Actinomycetes</taxon>
        <taxon>Streptosporangiales</taxon>
        <taxon>Streptosporangiaceae</taxon>
        <taxon>Sphaerimonospora</taxon>
    </lineage>
</organism>
<dbReference type="Pfam" id="PF13649">
    <property type="entry name" value="Methyltransf_25"/>
    <property type="match status" value="1"/>
</dbReference>
<protein>
    <recommendedName>
        <fullName evidence="1">Methyltransferase domain-containing protein</fullName>
    </recommendedName>
</protein>
<dbReference type="Gene3D" id="3.40.50.150">
    <property type="entry name" value="Vaccinia Virus protein VP39"/>
    <property type="match status" value="1"/>
</dbReference>
<evidence type="ECO:0000259" key="1">
    <source>
        <dbReference type="Pfam" id="PF13649"/>
    </source>
</evidence>
<sequence length="219" mass="23658">MNILAWQEHARQRRASEPPGPAKTPDRMYWTPHPDHAGPGAEILGNPVSGLVIELGCGPGHHLAHLVEAHGITGVGVDIVTGQIERARTLYGYLPGITFVTSDATEFLREHREAYAVCYSVFGAVGLTPPDLLLSAISAALRPSGLLAFSVPHPSRRHRDNTLLLPSGDKVPIQRWEPAIPDWMTLLAASDLEVDEVRHLTGPDLADGPTTLLIVAHKP</sequence>
<dbReference type="CDD" id="cd02440">
    <property type="entry name" value="AdoMet_MTases"/>
    <property type="match status" value="1"/>
</dbReference>
<keyword evidence="3" id="KW-1185">Reference proteome</keyword>
<proteinExistence type="predicted"/>
<dbReference type="EMBL" id="BOOG01000063">
    <property type="protein sequence ID" value="GIH72832.1"/>
    <property type="molecule type" value="Genomic_DNA"/>
</dbReference>
<comment type="caution">
    <text evidence="2">The sequence shown here is derived from an EMBL/GenBank/DDBJ whole genome shotgun (WGS) entry which is preliminary data.</text>
</comment>
<dbReference type="Proteomes" id="UP000610966">
    <property type="component" value="Unassembled WGS sequence"/>
</dbReference>
<accession>A0A8J3RBU5</accession>
<dbReference type="InterPro" id="IPR029063">
    <property type="entry name" value="SAM-dependent_MTases_sf"/>
</dbReference>
<reference evidence="2" key="1">
    <citation type="submission" date="2021-01" db="EMBL/GenBank/DDBJ databases">
        <title>Whole genome shotgun sequence of Sphaerimonospora thailandensis NBRC 107569.</title>
        <authorList>
            <person name="Komaki H."/>
            <person name="Tamura T."/>
        </authorList>
    </citation>
    <scope>NUCLEOTIDE SEQUENCE</scope>
    <source>
        <strain evidence="2">NBRC 107569</strain>
    </source>
</reference>
<gene>
    <name evidence="2" type="ORF">Mth01_50850</name>
</gene>
<evidence type="ECO:0000313" key="2">
    <source>
        <dbReference type="EMBL" id="GIH72832.1"/>
    </source>
</evidence>
<dbReference type="InterPro" id="IPR041698">
    <property type="entry name" value="Methyltransf_25"/>
</dbReference>
<name>A0A8J3RBU5_9ACTN</name>
<dbReference type="AlphaFoldDB" id="A0A8J3RBU5"/>